<dbReference type="RefSeq" id="WP_207163491.1">
    <property type="nucleotide sequence ID" value="NZ_CP071382.1"/>
</dbReference>
<proteinExistence type="predicted"/>
<dbReference type="Proteomes" id="UP000663651">
    <property type="component" value="Chromosome"/>
</dbReference>
<reference evidence="2 3" key="1">
    <citation type="submission" date="2021-03" db="EMBL/GenBank/DDBJ databases">
        <title>Geobacter metallireducens gen. nov. sp. nov., a microorganism capable of coupling the complete oxidation of organic compounds to the reduction of iron and other metals.</title>
        <authorList>
            <person name="Li Y."/>
        </authorList>
    </citation>
    <scope>NUCLEOTIDE SEQUENCE [LARGE SCALE GENOMIC DNA]</scope>
    <source>
        <strain evidence="2 3">Jerry-YX</strain>
    </source>
</reference>
<protein>
    <submittedName>
        <fullName evidence="2">GNAT family N-acetyltransferase</fullName>
    </submittedName>
</protein>
<dbReference type="InterPro" id="IPR000182">
    <property type="entry name" value="GNAT_dom"/>
</dbReference>
<organism evidence="2 3">
    <name type="scientific">Geobacter benzoatilyticus</name>
    <dbReference type="NCBI Taxonomy" id="2815309"/>
    <lineage>
        <taxon>Bacteria</taxon>
        <taxon>Pseudomonadati</taxon>
        <taxon>Thermodesulfobacteriota</taxon>
        <taxon>Desulfuromonadia</taxon>
        <taxon>Geobacterales</taxon>
        <taxon>Geobacteraceae</taxon>
        <taxon>Geobacter</taxon>
    </lineage>
</organism>
<evidence type="ECO:0000313" key="2">
    <source>
        <dbReference type="EMBL" id="QSV45700.1"/>
    </source>
</evidence>
<gene>
    <name evidence="2" type="ORF">JZM60_16585</name>
</gene>
<dbReference type="InterPro" id="IPR016181">
    <property type="entry name" value="Acyl_CoA_acyltransferase"/>
</dbReference>
<feature type="domain" description="N-acetyltransferase" evidence="1">
    <location>
        <begin position="22"/>
        <end position="193"/>
    </location>
</feature>
<dbReference type="Pfam" id="PF00583">
    <property type="entry name" value="Acetyltransf_1"/>
    <property type="match status" value="1"/>
</dbReference>
<dbReference type="Gene3D" id="3.40.630.30">
    <property type="match status" value="1"/>
</dbReference>
<dbReference type="CDD" id="cd04301">
    <property type="entry name" value="NAT_SF"/>
    <property type="match status" value="1"/>
</dbReference>
<sequence>MNHAKDITEQLLTGAAIADALDDLATLRLDIFLEFPYLYRGLREDEIKYLNTYAEAPDACVIVAYDGHAVIGAATGMPLIHEDASTLEAFAGTTFPLNDAYYVGELLFRPAYRNCGLGHKLLARLESHIRSLGRYREITCATVERPDDHPLRPPDYIPITRFLARTGFARLPGVTTNFIWRETDGIVRDHPMQFWSRELL</sequence>
<accession>A0ABX7Q3U2</accession>
<evidence type="ECO:0000313" key="3">
    <source>
        <dbReference type="Proteomes" id="UP000663651"/>
    </source>
</evidence>
<dbReference type="SUPFAM" id="SSF55729">
    <property type="entry name" value="Acyl-CoA N-acyltransferases (Nat)"/>
    <property type="match status" value="1"/>
</dbReference>
<dbReference type="PROSITE" id="PS51186">
    <property type="entry name" value="GNAT"/>
    <property type="match status" value="1"/>
</dbReference>
<dbReference type="EMBL" id="CP071382">
    <property type="protein sequence ID" value="QSV45700.1"/>
    <property type="molecule type" value="Genomic_DNA"/>
</dbReference>
<name>A0ABX7Q3U2_9BACT</name>
<keyword evidence="3" id="KW-1185">Reference proteome</keyword>
<evidence type="ECO:0000259" key="1">
    <source>
        <dbReference type="PROSITE" id="PS51186"/>
    </source>
</evidence>